<dbReference type="Gene3D" id="3.80.10.10">
    <property type="entry name" value="Ribonuclease Inhibitor"/>
    <property type="match status" value="1"/>
</dbReference>
<protein>
    <submittedName>
        <fullName evidence="1">Uncharacterized protein MANES_14G145200</fullName>
    </submittedName>
</protein>
<name>A0A2P2KYX1_RHIMU</name>
<dbReference type="PANTHER" id="PTHR38926">
    <property type="entry name" value="F-BOX DOMAIN CONTAINING PROTEIN, EXPRESSED"/>
    <property type="match status" value="1"/>
</dbReference>
<dbReference type="FunFam" id="3.80.10.10:FF:000674">
    <property type="entry name" value="F-box protein SKIP1"/>
    <property type="match status" value="1"/>
</dbReference>
<dbReference type="PANTHER" id="PTHR38926:SF5">
    <property type="entry name" value="F-BOX AND LEUCINE-RICH REPEAT PROTEIN 6"/>
    <property type="match status" value="1"/>
</dbReference>
<dbReference type="AlphaFoldDB" id="A0A2P2KYX1"/>
<dbReference type="Gene3D" id="1.20.1280.50">
    <property type="match status" value="1"/>
</dbReference>
<reference evidence="1" key="1">
    <citation type="submission" date="2018-02" db="EMBL/GenBank/DDBJ databases">
        <title>Rhizophora mucronata_Transcriptome.</title>
        <authorList>
            <person name="Meera S.P."/>
            <person name="Sreeshan A."/>
            <person name="Augustine A."/>
        </authorList>
    </citation>
    <scope>NUCLEOTIDE SEQUENCE</scope>
    <source>
        <tissue evidence="1">Leaf</tissue>
    </source>
</reference>
<dbReference type="InterPro" id="IPR006553">
    <property type="entry name" value="Leu-rich_rpt_Cys-con_subtyp"/>
</dbReference>
<evidence type="ECO:0000313" key="1">
    <source>
        <dbReference type="EMBL" id="MBX10917.1"/>
    </source>
</evidence>
<proteinExistence type="predicted"/>
<dbReference type="SUPFAM" id="SSF81383">
    <property type="entry name" value="F-box domain"/>
    <property type="match status" value="1"/>
</dbReference>
<accession>A0A2P2KYX1</accession>
<dbReference type="InterPro" id="IPR036047">
    <property type="entry name" value="F-box-like_dom_sf"/>
</dbReference>
<sequence>MDGDEHVNGVGKSVADSGNGVASDWADLTQECLVNILSRLTLEQRWQGPMLVCKSWLSASKDPSLHSTFDLEAQFDSAQESPRWWVPDFERKIDSMLRSAVGWSHGSLSQIRTRHCSDRSLSFAAERCPNLLVLSIKSSPNVTDASMVQIAFKCTKIVELDISYCYEISNESLVVIGRNCPNLKILKRNLMNWLDASQHTGIVPREYLNACPQDGDSEAAAIGKFMLHLVHLELRFSKLTAKGLASVCEGCSNLEYLDLCGCANLTSREIVSATTNLKTLREIKKPNFYIPRSVFHTERYGHWNLYDERFQTDIFRI</sequence>
<dbReference type="SMART" id="SM00367">
    <property type="entry name" value="LRR_CC"/>
    <property type="match status" value="4"/>
</dbReference>
<dbReference type="InterPro" id="IPR032675">
    <property type="entry name" value="LRR_dom_sf"/>
</dbReference>
<dbReference type="SUPFAM" id="SSF52047">
    <property type="entry name" value="RNI-like"/>
    <property type="match status" value="1"/>
</dbReference>
<organism evidence="1">
    <name type="scientific">Rhizophora mucronata</name>
    <name type="common">Asiatic mangrove</name>
    <dbReference type="NCBI Taxonomy" id="61149"/>
    <lineage>
        <taxon>Eukaryota</taxon>
        <taxon>Viridiplantae</taxon>
        <taxon>Streptophyta</taxon>
        <taxon>Embryophyta</taxon>
        <taxon>Tracheophyta</taxon>
        <taxon>Spermatophyta</taxon>
        <taxon>Magnoliopsida</taxon>
        <taxon>eudicotyledons</taxon>
        <taxon>Gunneridae</taxon>
        <taxon>Pentapetalae</taxon>
        <taxon>rosids</taxon>
        <taxon>fabids</taxon>
        <taxon>Malpighiales</taxon>
        <taxon>Rhizophoraceae</taxon>
        <taxon>Rhizophora</taxon>
    </lineage>
</organism>
<dbReference type="EMBL" id="GGEC01030433">
    <property type="protein sequence ID" value="MBX10917.1"/>
    <property type="molecule type" value="Transcribed_RNA"/>
</dbReference>